<dbReference type="EMBL" id="CR382123">
    <property type="protein sequence ID" value="CAH01102.1"/>
    <property type="molecule type" value="Genomic_DNA"/>
</dbReference>
<dbReference type="HOGENOM" id="CLU_029052_0_0_1"/>
<dbReference type="SUPFAM" id="SSF53098">
    <property type="entry name" value="Ribonuclease H-like"/>
    <property type="match status" value="1"/>
</dbReference>
<reference evidence="3 4" key="1">
    <citation type="journal article" date="2004" name="Nature">
        <title>Genome evolution in yeasts.</title>
        <authorList>
            <consortium name="Genolevures"/>
            <person name="Dujon B."/>
            <person name="Sherman D."/>
            <person name="Fischer G."/>
            <person name="Durrens P."/>
            <person name="Casaregola S."/>
            <person name="Lafontaine I."/>
            <person name="de Montigny J."/>
            <person name="Marck C."/>
            <person name="Neuveglise C."/>
            <person name="Talla E."/>
            <person name="Goffard N."/>
            <person name="Frangeul L."/>
            <person name="Aigle M."/>
            <person name="Anthouard V."/>
            <person name="Babour A."/>
            <person name="Barbe V."/>
            <person name="Barnay S."/>
            <person name="Blanchin S."/>
            <person name="Beckerich J.M."/>
            <person name="Beyne E."/>
            <person name="Bleykasten C."/>
            <person name="Boisrame A."/>
            <person name="Boyer J."/>
            <person name="Cattolico L."/>
            <person name="Confanioleri F."/>
            <person name="de Daruvar A."/>
            <person name="Despons L."/>
            <person name="Fabre E."/>
            <person name="Fairhead C."/>
            <person name="Ferry-Dumazet H."/>
            <person name="Groppi A."/>
            <person name="Hantraye F."/>
            <person name="Hennequin C."/>
            <person name="Jauniaux N."/>
            <person name="Joyet P."/>
            <person name="Kachouri R."/>
            <person name="Kerrest A."/>
            <person name="Koszul R."/>
            <person name="Lemaire M."/>
            <person name="Lesur I."/>
            <person name="Ma L."/>
            <person name="Muller H."/>
            <person name="Nicaud J.M."/>
            <person name="Nikolski M."/>
            <person name="Oztas S."/>
            <person name="Ozier-Kalogeropoulos O."/>
            <person name="Pellenz S."/>
            <person name="Potier S."/>
            <person name="Richard G.F."/>
            <person name="Straub M.L."/>
            <person name="Suleau A."/>
            <person name="Swennene D."/>
            <person name="Tekaia F."/>
            <person name="Wesolowski-Louvel M."/>
            <person name="Westhof E."/>
            <person name="Wirth B."/>
            <person name="Zeniou-Meyer M."/>
            <person name="Zivanovic I."/>
            <person name="Bolotin-Fukuhara M."/>
            <person name="Thierry A."/>
            <person name="Bouchier C."/>
            <person name="Caudron B."/>
            <person name="Scarpelli C."/>
            <person name="Gaillardin C."/>
            <person name="Weissenbach J."/>
            <person name="Wincker P."/>
            <person name="Souciet J.L."/>
        </authorList>
    </citation>
    <scope>NUCLEOTIDE SEQUENCE [LARGE SCALE GENOMIC DNA]</scope>
    <source>
        <strain evidence="4">ATCC 8585 / CBS 2359 / DSM 70799 / NBRC 1267 / NRRL Y-1140 / WM37</strain>
    </source>
</reference>
<dbReference type="PaxDb" id="284590-Q6CUY8"/>
<dbReference type="eggNOG" id="ENOG502QTQR">
    <property type="taxonomic scope" value="Eukaryota"/>
</dbReference>
<dbReference type="InterPro" id="IPR012337">
    <property type="entry name" value="RNaseH-like_sf"/>
</dbReference>
<feature type="domain" description="Gfd2/YDR514C-like C-terminal" evidence="2">
    <location>
        <begin position="164"/>
        <end position="344"/>
    </location>
</feature>
<accession>Q6CUY8</accession>
<dbReference type="AlphaFoldDB" id="Q6CUY8"/>
<dbReference type="Pfam" id="PF21762">
    <property type="entry name" value="DEDDh_C"/>
    <property type="match status" value="1"/>
</dbReference>
<dbReference type="PANTHER" id="PTHR28083:SF1">
    <property type="entry name" value="GOOD FOR FULL DBP5 ACTIVITY PROTEIN 2"/>
    <property type="match status" value="1"/>
</dbReference>
<dbReference type="GO" id="GO:0003676">
    <property type="term" value="F:nucleic acid binding"/>
    <property type="evidence" value="ECO:0007669"/>
    <property type="project" value="InterPro"/>
</dbReference>
<organism evidence="3 4">
    <name type="scientific">Kluyveromyces lactis (strain ATCC 8585 / CBS 2359 / DSM 70799 / NBRC 1267 / NRRL Y-1140 / WM37)</name>
    <name type="common">Yeast</name>
    <name type="synonym">Candida sphaerica</name>
    <dbReference type="NCBI Taxonomy" id="284590"/>
    <lineage>
        <taxon>Eukaryota</taxon>
        <taxon>Fungi</taxon>
        <taxon>Dikarya</taxon>
        <taxon>Ascomycota</taxon>
        <taxon>Saccharomycotina</taxon>
        <taxon>Saccharomycetes</taxon>
        <taxon>Saccharomycetales</taxon>
        <taxon>Saccharomycetaceae</taxon>
        <taxon>Kluyveromyces</taxon>
    </lineage>
</organism>
<feature type="region of interest" description="Disordered" evidence="1">
    <location>
        <begin position="371"/>
        <end position="401"/>
    </location>
</feature>
<dbReference type="GeneID" id="2892426"/>
<evidence type="ECO:0000256" key="1">
    <source>
        <dbReference type="SAM" id="MobiDB-lite"/>
    </source>
</evidence>
<dbReference type="InterPro" id="IPR040151">
    <property type="entry name" value="Gfd2/YDR514C-like"/>
</dbReference>
<dbReference type="Gene3D" id="3.30.420.10">
    <property type="entry name" value="Ribonuclease H-like superfamily/Ribonuclease H"/>
    <property type="match status" value="1"/>
</dbReference>
<protein>
    <submittedName>
        <fullName evidence="3">KLLA0C01254p</fullName>
    </submittedName>
</protein>
<evidence type="ECO:0000313" key="4">
    <source>
        <dbReference type="Proteomes" id="UP000000598"/>
    </source>
</evidence>
<dbReference type="InterPro" id="IPR048519">
    <property type="entry name" value="Gfd2/YDR514C-like_C"/>
</dbReference>
<dbReference type="InParanoid" id="Q6CUY8"/>
<gene>
    <name evidence="3" type="ORF">KLLA0_C01254g</name>
</gene>
<dbReference type="InterPro" id="IPR036397">
    <property type="entry name" value="RNaseH_sf"/>
</dbReference>
<evidence type="ECO:0000313" key="3">
    <source>
        <dbReference type="EMBL" id="CAH01102.1"/>
    </source>
</evidence>
<proteinExistence type="predicted"/>
<name>Q6CUY8_KLULA</name>
<dbReference type="KEGG" id="kla:KLLA0_C01254g"/>
<sequence>MSSGKSYRPGPNNHRTKFGINIQNHNQDNRAMSSSKKFFGHIGNAVQSYQAALRVLKPVKYTAVNSVVLKETNKKQYHPDRELQKHIEDYLTAFGERSKLAHTESDLKLNQKIEALSPSNASDKELIQKITANHIPKVRLLPGTPSWAEFTKVLKSIQSRNTICMSIDIEAWEKNPSIVTEIGISIWDPRVEDGKYSISGPTFQNHHILIDQSLPLRNTQFMPDHKYQYLLGKSKVMDIRHCQAFIQGLIDKYMVPDPNESQTLGYQRAFVGHGFASDLKWLKTLQLRISDDIPIFDTMKFFQSIYGSTGSGLGKALRLLQIPHAYMHNAGNDAYYTLRLLLHMCDIEKRKLLALDDIERIQNIIEGWRSHDSGNSSGKSKRRKKLVSTEFQGVAPFSSLP</sequence>
<dbReference type="RefSeq" id="XP_452251.1">
    <property type="nucleotide sequence ID" value="XM_452251.1"/>
</dbReference>
<dbReference type="GO" id="GO:0005634">
    <property type="term" value="C:nucleus"/>
    <property type="evidence" value="ECO:0007669"/>
    <property type="project" value="TreeGrafter"/>
</dbReference>
<dbReference type="PANTHER" id="PTHR28083">
    <property type="entry name" value="GOOD FOR FULL DBP5 ACTIVITY PROTEIN 2"/>
    <property type="match status" value="1"/>
</dbReference>
<evidence type="ECO:0000259" key="2">
    <source>
        <dbReference type="Pfam" id="PF21762"/>
    </source>
</evidence>
<dbReference type="FunCoup" id="Q6CUY8">
    <property type="interactions" value="79"/>
</dbReference>
<dbReference type="Proteomes" id="UP000000598">
    <property type="component" value="Chromosome C"/>
</dbReference>
<keyword evidence="4" id="KW-1185">Reference proteome</keyword>